<dbReference type="Pfam" id="PF07148">
    <property type="entry name" value="MalM"/>
    <property type="match status" value="1"/>
</dbReference>
<name>A0A328BYD8_9PAST</name>
<dbReference type="EMBL" id="PTPX01000006">
    <property type="protein sequence ID" value="RAL19388.1"/>
    <property type="molecule type" value="Genomic_DNA"/>
</dbReference>
<dbReference type="GO" id="GO:0008643">
    <property type="term" value="P:carbohydrate transport"/>
    <property type="evidence" value="ECO:0007669"/>
    <property type="project" value="InterPro"/>
</dbReference>
<keyword evidence="3" id="KW-1185">Reference proteome</keyword>
<dbReference type="Proteomes" id="UP000248689">
    <property type="component" value="Unassembled WGS sequence"/>
</dbReference>
<dbReference type="OrthoDB" id="5944162at2"/>
<dbReference type="GO" id="GO:0042597">
    <property type="term" value="C:periplasmic space"/>
    <property type="evidence" value="ECO:0007669"/>
    <property type="project" value="InterPro"/>
</dbReference>
<organism evidence="2 3">
    <name type="scientific">Glaesserella australis</name>
    <dbReference type="NCBI Taxonomy" id="2094024"/>
    <lineage>
        <taxon>Bacteria</taxon>
        <taxon>Pseudomonadati</taxon>
        <taxon>Pseudomonadota</taxon>
        <taxon>Gammaproteobacteria</taxon>
        <taxon>Pasteurellales</taxon>
        <taxon>Pasteurellaceae</taxon>
        <taxon>Glaesserella</taxon>
    </lineage>
</organism>
<protein>
    <submittedName>
        <fullName evidence="2">Maltose operon protein MalM</fullName>
    </submittedName>
</protein>
<feature type="chain" id="PRO_5016424012" evidence="1">
    <location>
        <begin position="21"/>
        <end position="283"/>
    </location>
</feature>
<sequence>MKTKLTLILSSLFFAAQLSATTLQPTKAELAKIQWQDVALSQKNETNVATLANKLAGASGSVVAYKIPANQGTIKLNITSPVQKDNTVFVPNALILDAQFNPAMSYPSSQFKFSEERGLNPAQYEAELNLTPTANQDFIYLLVYTTEQNLQGKTTMTHPAKLLAKAKGNQPPAIADISVVHTNQGKVNVEVDGIQSSQFIGLNGPLFEAKTPTPTQVGTVATTPKATKSAQPVEQSTEDYFNQAVLKALKNNDVNKAMNLVNEAEQLGLKQPRQIFIKHVSAK</sequence>
<proteinExistence type="predicted"/>
<dbReference type="NCBIfam" id="NF007855">
    <property type="entry name" value="PRK10564.1"/>
    <property type="match status" value="1"/>
</dbReference>
<comment type="caution">
    <text evidence="2">The sequence shown here is derived from an EMBL/GenBank/DDBJ whole genome shotgun (WGS) entry which is preliminary data.</text>
</comment>
<evidence type="ECO:0000313" key="3">
    <source>
        <dbReference type="Proteomes" id="UP000248689"/>
    </source>
</evidence>
<gene>
    <name evidence="2" type="ORF">C5N92_02775</name>
</gene>
<dbReference type="AlphaFoldDB" id="A0A328BYD8"/>
<evidence type="ECO:0000313" key="2">
    <source>
        <dbReference type="EMBL" id="RAL19388.1"/>
    </source>
</evidence>
<keyword evidence="1" id="KW-0732">Signal</keyword>
<reference evidence="3" key="1">
    <citation type="submission" date="2018-02" db="EMBL/GenBank/DDBJ databases">
        <title>Glaesserella australis sp. nov., isolated from the lungs of pigs.</title>
        <authorList>
            <person name="Turni C."/>
            <person name="Christensen H."/>
        </authorList>
    </citation>
    <scope>NUCLEOTIDE SEQUENCE [LARGE SCALE GENOMIC DNA]</scope>
    <source>
        <strain evidence="3">HS4635</strain>
    </source>
</reference>
<feature type="signal peptide" evidence="1">
    <location>
        <begin position="1"/>
        <end position="20"/>
    </location>
</feature>
<accession>A0A328BYD8</accession>
<dbReference type="RefSeq" id="WP_111749353.1">
    <property type="nucleotide sequence ID" value="NZ_PTPX01000006.1"/>
</dbReference>
<dbReference type="InterPro" id="IPR010794">
    <property type="entry name" value="MalM"/>
</dbReference>
<evidence type="ECO:0000256" key="1">
    <source>
        <dbReference type="SAM" id="SignalP"/>
    </source>
</evidence>